<dbReference type="Proteomes" id="UP000403266">
    <property type="component" value="Unassembled WGS sequence"/>
</dbReference>
<name>A0A5N7MU33_9HYPH</name>
<dbReference type="RefSeq" id="WP_152716494.1">
    <property type="nucleotide sequence ID" value="NZ_VOSJ01000268.1"/>
</dbReference>
<proteinExistence type="predicted"/>
<comment type="caution">
    <text evidence="1">The sequence shown here is derived from an EMBL/GenBank/DDBJ whole genome shotgun (WGS) entry which is preliminary data.</text>
</comment>
<evidence type="ECO:0000313" key="2">
    <source>
        <dbReference type="Proteomes" id="UP000403266"/>
    </source>
</evidence>
<protein>
    <submittedName>
        <fullName evidence="1">Uncharacterized protein</fullName>
    </submittedName>
</protein>
<evidence type="ECO:0000313" key="1">
    <source>
        <dbReference type="EMBL" id="MPR29604.1"/>
    </source>
</evidence>
<dbReference type="OrthoDB" id="8020123at2"/>
<sequence length="84" mass="9145">MPYTLSRLAPGSYDVLRDGVIIASLVRSGTTSNATWTAELLVDVHPRRRPAPFTETEHTFGSLEEAQNWLGGAEIQDTGGDSRT</sequence>
<reference evidence="1 2" key="1">
    <citation type="journal article" date="2019" name="Syst. Appl. Microbiol.">
        <title>Microvirga tunisiensis sp. nov., a root nodule symbiotic bacterium isolated from Lupinus micranthus and L. luteus grown in Northern Tunisia.</title>
        <authorList>
            <person name="Msaddak A."/>
            <person name="Rejili M."/>
            <person name="Duran D."/>
            <person name="Mars M."/>
            <person name="Palacios J.M."/>
            <person name="Ruiz-Argueso T."/>
            <person name="Rey L."/>
            <person name="Imperial J."/>
        </authorList>
    </citation>
    <scope>NUCLEOTIDE SEQUENCE [LARGE SCALE GENOMIC DNA]</scope>
    <source>
        <strain evidence="1 2">Lmie10</strain>
    </source>
</reference>
<accession>A0A5N7MU33</accession>
<gene>
    <name evidence="1" type="ORF">FS320_32100</name>
</gene>
<dbReference type="EMBL" id="VOSK01000249">
    <property type="protein sequence ID" value="MPR29604.1"/>
    <property type="molecule type" value="Genomic_DNA"/>
</dbReference>
<dbReference type="AlphaFoldDB" id="A0A5N7MU33"/>
<keyword evidence="2" id="KW-1185">Reference proteome</keyword>
<organism evidence="1 2">
    <name type="scientific">Microvirga tunisiensis</name>
    <dbReference type="NCBI Taxonomy" id="2108360"/>
    <lineage>
        <taxon>Bacteria</taxon>
        <taxon>Pseudomonadati</taxon>
        <taxon>Pseudomonadota</taxon>
        <taxon>Alphaproteobacteria</taxon>
        <taxon>Hyphomicrobiales</taxon>
        <taxon>Methylobacteriaceae</taxon>
        <taxon>Microvirga</taxon>
    </lineage>
</organism>